<dbReference type="EMBL" id="GBBL01000049">
    <property type="protein sequence ID" value="JAC27271.1"/>
    <property type="molecule type" value="mRNA"/>
</dbReference>
<name>A0A023FZG1_AMBPA</name>
<feature type="non-terminal residue" evidence="1">
    <location>
        <position position="1"/>
    </location>
</feature>
<proteinExistence type="evidence at transcript level"/>
<evidence type="ECO:0000313" key="1">
    <source>
        <dbReference type="EMBL" id="JAC27271.1"/>
    </source>
</evidence>
<reference evidence="1" key="1">
    <citation type="submission" date="2014-03" db="EMBL/GenBank/DDBJ databases">
        <title>The sialotranscriptome of Amblyomma triste, Amblyomma parvum and Amblyomma cajennense ticks, uncovered by 454-based RNA-seq.</title>
        <authorList>
            <person name="Garcia G.R."/>
            <person name="Gardinassi L.G."/>
            <person name="Ribeiro J.M."/>
            <person name="Anatrielo E."/>
            <person name="Ferreira B.R."/>
            <person name="Moreira H.N."/>
            <person name="Mafra C."/>
            <person name="Olegario M.M."/>
            <person name="Szabo P.J."/>
            <person name="Miranda-Santos I.K."/>
            <person name="Maruyama S.R."/>
        </authorList>
    </citation>
    <scope>NUCLEOTIDE SEQUENCE</scope>
    <source>
        <strain evidence="1">Araguapaz</strain>
        <tissue evidence="1">Salivary glands</tissue>
    </source>
</reference>
<organism evidence="1">
    <name type="scientific">Amblyomma parvum</name>
    <name type="common">South American tick</name>
    <dbReference type="NCBI Taxonomy" id="251391"/>
    <lineage>
        <taxon>Eukaryota</taxon>
        <taxon>Metazoa</taxon>
        <taxon>Ecdysozoa</taxon>
        <taxon>Arthropoda</taxon>
        <taxon>Chelicerata</taxon>
        <taxon>Arachnida</taxon>
        <taxon>Acari</taxon>
        <taxon>Parasitiformes</taxon>
        <taxon>Ixodida</taxon>
        <taxon>Ixodoidea</taxon>
        <taxon>Ixodidae</taxon>
        <taxon>Amblyomminae</taxon>
        <taxon>Amblyomma</taxon>
    </lineage>
</organism>
<sequence length="200" mass="21828">PTKLQYKTSFSVAGARNMVFLIVTALGSTLLAAGIQGLRVPPVKDEKELPHCILPFKITANGEDVVTYVESCTSQLKSGGNCQYATGTACHKLALGHDREATYKVGKCLNGECVLTNIPRGCTDQQRRQNRPEDPQIGCTYICTSRDAKLEYGYHPVHTPCKHVLGSSLIRTTCKKFGDEVLCRQMPNAIPQCDTKSALP</sequence>
<accession>A0A023FZG1</accession>
<dbReference type="AlphaFoldDB" id="A0A023FZG1"/>
<protein>
    <submittedName>
        <fullName evidence="1">Putative secreted protein</fullName>
    </submittedName>
</protein>